<gene>
    <name evidence="1" type="ORF">KZJ38_21465</name>
</gene>
<dbReference type="Proteomes" id="UP000826462">
    <property type="component" value="Chromosome 1"/>
</dbReference>
<name>A0ABX8UQ67_9BURK</name>
<sequence length="499" mass="55180">MGGVGIELRMDILRRAADQQILKPLQTHGWAASVTAADTGGEYLVISATKSGVTRKLALMYTSATDNRYYKRLDEIVDQIFVNGALYMVDSFAFGISTPVSPIDDFFPVLVDWNKQVAPEVVAPTGSRKVHGIRHITAERPVDEVWAHLTQLGSVKLAGRLVARRAVQESADLSSEQLQAKSAGVAYAIRNAADYFRGAANESLNRRILSIYYGSLALAFAEMLASPKGAADLDEVEGMTKHGHGLFTVPSATDDLGALHIGVLATGFFPRWVAFLGYGTDKYPRAKPKTPSDLENITANCVTTLGELLSTLPELESLFLDVYDLEPSWVAPVFDMESNHLGQAGVVGSSYVRFVDKSARLSEDRLRMTNWPIAELARAQDDVGQRHVFRARVDHSGFDFWYEVLPIHHSPFTQTGTLILPVLAGIHEYRAICLVILYALSILVRYMPSAWRRVEGGDWDQHSALIVRMLEVFERMLPQEFLESITDDHVHASLPGGFF</sequence>
<protein>
    <recommendedName>
        <fullName evidence="3">YaaC-like protein</fullName>
    </recommendedName>
</protein>
<dbReference type="Pfam" id="PF14175">
    <property type="entry name" value="YaaC"/>
    <property type="match status" value="1"/>
</dbReference>
<proteinExistence type="predicted"/>
<reference evidence="1 2" key="1">
    <citation type="submission" date="2021-07" db="EMBL/GenBank/DDBJ databases">
        <title>Paraburkholderia edwinii protects Aspergillus sp. from phenazines by acting as a toxin sponge.</title>
        <authorList>
            <person name="Dahlstrom K.M."/>
            <person name="Newman D.K."/>
        </authorList>
    </citation>
    <scope>NUCLEOTIDE SEQUENCE [LARGE SCALE GENOMIC DNA]</scope>
    <source>
        <strain evidence="1 2">Pe01</strain>
    </source>
</reference>
<organism evidence="1 2">
    <name type="scientific">Paraburkholderia edwinii</name>
    <dbReference type="NCBI Taxonomy" id="2861782"/>
    <lineage>
        <taxon>Bacteria</taxon>
        <taxon>Pseudomonadati</taxon>
        <taxon>Pseudomonadota</taxon>
        <taxon>Betaproteobacteria</taxon>
        <taxon>Burkholderiales</taxon>
        <taxon>Burkholderiaceae</taxon>
        <taxon>Paraburkholderia</taxon>
    </lineage>
</organism>
<accession>A0ABX8UQ67</accession>
<dbReference type="InterPro" id="IPR026988">
    <property type="entry name" value="YaaC-like"/>
</dbReference>
<evidence type="ECO:0000313" key="1">
    <source>
        <dbReference type="EMBL" id="QYD71130.1"/>
    </source>
</evidence>
<keyword evidence="2" id="KW-1185">Reference proteome</keyword>
<evidence type="ECO:0008006" key="3">
    <source>
        <dbReference type="Google" id="ProtNLM"/>
    </source>
</evidence>
<evidence type="ECO:0000313" key="2">
    <source>
        <dbReference type="Proteomes" id="UP000826462"/>
    </source>
</evidence>
<dbReference type="EMBL" id="CP080095">
    <property type="protein sequence ID" value="QYD71130.1"/>
    <property type="molecule type" value="Genomic_DNA"/>
</dbReference>